<dbReference type="Gene3D" id="3.20.10.10">
    <property type="entry name" value="D-amino Acid Aminotransferase, subunit A, domain 2"/>
    <property type="match status" value="1"/>
</dbReference>
<evidence type="ECO:0000256" key="1">
    <source>
        <dbReference type="ARBA" id="ARBA00009320"/>
    </source>
</evidence>
<gene>
    <name evidence="2" type="ORF">E4A49_06555</name>
</gene>
<name>A0ABY2K368_9MICC</name>
<dbReference type="PANTHER" id="PTHR42743:SF11">
    <property type="entry name" value="AMINODEOXYCHORISMATE LYASE"/>
    <property type="match status" value="1"/>
</dbReference>
<dbReference type="RefSeq" id="WP_082739680.1">
    <property type="nucleotide sequence ID" value="NZ_SPKT01000011.1"/>
</dbReference>
<dbReference type="InterPro" id="IPR050571">
    <property type="entry name" value="Class-IV_PLP-Dep_Aminotrnsfr"/>
</dbReference>
<evidence type="ECO:0000313" key="3">
    <source>
        <dbReference type="Proteomes" id="UP000297477"/>
    </source>
</evidence>
<evidence type="ECO:0000313" key="2">
    <source>
        <dbReference type="EMBL" id="TFH99070.1"/>
    </source>
</evidence>
<dbReference type="GO" id="GO:0016829">
    <property type="term" value="F:lyase activity"/>
    <property type="evidence" value="ECO:0007669"/>
    <property type="project" value="UniProtKB-KW"/>
</dbReference>
<organism evidence="2 3">
    <name type="scientific">Micrococcus lylae</name>
    <dbReference type="NCBI Taxonomy" id="1273"/>
    <lineage>
        <taxon>Bacteria</taxon>
        <taxon>Bacillati</taxon>
        <taxon>Actinomycetota</taxon>
        <taxon>Actinomycetes</taxon>
        <taxon>Micrococcales</taxon>
        <taxon>Micrococcaceae</taxon>
        <taxon>Micrococcus</taxon>
    </lineage>
</organism>
<dbReference type="PANTHER" id="PTHR42743">
    <property type="entry name" value="AMINO-ACID AMINOTRANSFERASE"/>
    <property type="match status" value="1"/>
</dbReference>
<dbReference type="Pfam" id="PF01063">
    <property type="entry name" value="Aminotran_4"/>
    <property type="match status" value="1"/>
</dbReference>
<dbReference type="Gene3D" id="3.30.470.10">
    <property type="match status" value="1"/>
</dbReference>
<comment type="caution">
    <text evidence="2">The sequence shown here is derived from an EMBL/GenBank/DDBJ whole genome shotgun (WGS) entry which is preliminary data.</text>
</comment>
<proteinExistence type="inferred from homology"/>
<keyword evidence="3" id="KW-1185">Reference proteome</keyword>
<sequence length="325" mass="33715">MSTVSGGVAASREVLVLLRPSGVAGLVPELADPSAPHLTVKDQGVSRGDGLFETALAVPGDHGALTVRKLGAHLGRLGGSAEILDLPVPSPAQWRQAIDMGLAEFARSCPGTAATVKLTVTRGPETAAGLAPQPTAWVLLTATALPDPSVRPAGLRVLLLNRGLDSRVADKAPWLLAGAKTLSYAVNMAALRHAKANGADDVLFVSSDGQLLEGPTSTALLVRRNAEGRRELVTPLRQQGILAGTSQAVVFAAAEREGWPLGYGPLTPADLEGIEGLWLASSVRGVAPVLSVDGEPLPVDDELTDRLNAWLREDRDPGAHAVTVD</sequence>
<dbReference type="SUPFAM" id="SSF56752">
    <property type="entry name" value="D-aminoacid aminotransferase-like PLP-dependent enzymes"/>
    <property type="match status" value="1"/>
</dbReference>
<dbReference type="InterPro" id="IPR043132">
    <property type="entry name" value="BCAT-like_C"/>
</dbReference>
<reference evidence="2 3" key="1">
    <citation type="submission" date="2019-03" db="EMBL/GenBank/DDBJ databases">
        <title>Reclassification of Micrococcus aloeverae and Micrococcus yunnanensis as later heterotypic synonyms of Micrococcus luteus.</title>
        <authorList>
            <person name="Huang C.-H."/>
        </authorList>
    </citation>
    <scope>NUCLEOTIDE SEQUENCE [LARGE SCALE GENOMIC DNA]</scope>
    <source>
        <strain evidence="2 3">BCRC 12151</strain>
    </source>
</reference>
<accession>A0ABY2K368</accession>
<dbReference type="Proteomes" id="UP000297477">
    <property type="component" value="Unassembled WGS sequence"/>
</dbReference>
<dbReference type="InterPro" id="IPR036038">
    <property type="entry name" value="Aminotransferase-like"/>
</dbReference>
<keyword evidence="2" id="KW-0456">Lyase</keyword>
<dbReference type="InterPro" id="IPR001544">
    <property type="entry name" value="Aminotrans_IV"/>
</dbReference>
<protein>
    <submittedName>
        <fullName evidence="2">Aminodeoxychorismate lyase</fullName>
    </submittedName>
</protein>
<comment type="similarity">
    <text evidence="1">Belongs to the class-IV pyridoxal-phosphate-dependent aminotransferase family.</text>
</comment>
<dbReference type="EMBL" id="SPKT01000011">
    <property type="protein sequence ID" value="TFH99070.1"/>
    <property type="molecule type" value="Genomic_DNA"/>
</dbReference>
<dbReference type="InterPro" id="IPR043131">
    <property type="entry name" value="BCAT-like_N"/>
</dbReference>